<protein>
    <submittedName>
        <fullName evidence="2">Uncharacterized protein</fullName>
    </submittedName>
</protein>
<organism evidence="2 3">
    <name type="scientific">Aspergillus pseudonomiae</name>
    <dbReference type="NCBI Taxonomy" id="1506151"/>
    <lineage>
        <taxon>Eukaryota</taxon>
        <taxon>Fungi</taxon>
        <taxon>Dikarya</taxon>
        <taxon>Ascomycota</taxon>
        <taxon>Pezizomycotina</taxon>
        <taxon>Eurotiomycetes</taxon>
        <taxon>Eurotiomycetidae</taxon>
        <taxon>Eurotiales</taxon>
        <taxon>Aspergillaceae</taxon>
        <taxon>Aspergillus</taxon>
        <taxon>Aspergillus subgen. Circumdati</taxon>
    </lineage>
</organism>
<reference evidence="2 3" key="1">
    <citation type="submission" date="2019-04" db="EMBL/GenBank/DDBJ databases">
        <authorList>
            <consortium name="DOE Joint Genome Institute"/>
            <person name="Mondo S."/>
            <person name="Kjaerbolling I."/>
            <person name="Vesth T."/>
            <person name="Frisvad J.C."/>
            <person name="Nybo J.L."/>
            <person name="Theobald S."/>
            <person name="Kildgaard S."/>
            <person name="Isbrandt T."/>
            <person name="Kuo A."/>
            <person name="Sato A."/>
            <person name="Lyhne E.K."/>
            <person name="Kogle M.E."/>
            <person name="Wiebenga A."/>
            <person name="Kun R.S."/>
            <person name="Lubbers R.J."/>
            <person name="Makela M.R."/>
            <person name="Barry K."/>
            <person name="Chovatia M."/>
            <person name="Clum A."/>
            <person name="Daum C."/>
            <person name="Haridas S."/>
            <person name="He G."/>
            <person name="LaButti K."/>
            <person name="Lipzen A."/>
            <person name="Riley R."/>
            <person name="Salamov A."/>
            <person name="Simmons B.A."/>
            <person name="Magnuson J.K."/>
            <person name="Henrissat B."/>
            <person name="Mortensen U.H."/>
            <person name="Larsen T.O."/>
            <person name="Devries R.P."/>
            <person name="Grigoriev I.V."/>
            <person name="Machida M."/>
            <person name="Baker S.E."/>
            <person name="Andersen M.R."/>
            <person name="Cantor M.N."/>
            <person name="Hua S.X."/>
        </authorList>
    </citation>
    <scope>NUCLEOTIDE SEQUENCE [LARGE SCALE GENOMIC DNA]</scope>
    <source>
        <strain evidence="2 3">CBS 119388</strain>
    </source>
</reference>
<proteinExistence type="predicted"/>
<feature type="compositionally biased region" description="Polar residues" evidence="1">
    <location>
        <begin position="362"/>
        <end position="381"/>
    </location>
</feature>
<feature type="region of interest" description="Disordered" evidence="1">
    <location>
        <begin position="352"/>
        <end position="381"/>
    </location>
</feature>
<feature type="region of interest" description="Disordered" evidence="1">
    <location>
        <begin position="99"/>
        <end position="127"/>
    </location>
</feature>
<evidence type="ECO:0000313" key="2">
    <source>
        <dbReference type="EMBL" id="KAE8397813.1"/>
    </source>
</evidence>
<name>A0A5N7CW62_9EURO</name>
<sequence>MAPQETEVISALNLLRNTPSDILNAHRHLALQTLGQLGRLLNASWNESEHLSHSIDMEHGDGSSENAIIPRTVVFQTEASSEITDLPIHEKDSINLPFTLPGPEPAVLSKTNSSENTTRKRKRDTIRESPSAKLIGLVKKRLPCILQFCKSKASLSDILQNEQELQFADKRVDHLKQVDGNKTPSEEQKLLKGLSQLSLAEQFTAWETENGWKSRVDTLYDEIRVARTEGRNGTGSARCAGKMTRFVREHGYPQSDHNVVRKGIQRGITQLLFLRSMEEVSTTPIQKRAARGILALVTIFEAASFQSISYLELHALGEALLKGHEGDDTLVLEHDVSKWFENMTGDFEMVSQTTKRGRRDPLQTTHAPSHGPSINSHELTTFSTLPRVESNSRRMPLHPSLIEFQARPGEAGMLPNAGSHDLAQFSRNTSNANCVLTGNSNPCSESHELSLFSRGPSSVSAQSQLPHPPLCSPFPGDVSRPLPTLRSAPSPTPHEGSSFPTIPA</sequence>
<dbReference type="EMBL" id="ML736877">
    <property type="protein sequence ID" value="KAE8397813.1"/>
    <property type="molecule type" value="Genomic_DNA"/>
</dbReference>
<dbReference type="RefSeq" id="XP_031935132.1">
    <property type="nucleotide sequence ID" value="XM_032090731.1"/>
</dbReference>
<keyword evidence="3" id="KW-1185">Reference proteome</keyword>
<accession>A0A5N7CW62</accession>
<feature type="compositionally biased region" description="Polar residues" evidence="1">
    <location>
        <begin position="455"/>
        <end position="465"/>
    </location>
</feature>
<evidence type="ECO:0000256" key="1">
    <source>
        <dbReference type="SAM" id="MobiDB-lite"/>
    </source>
</evidence>
<dbReference type="GeneID" id="43675422"/>
<evidence type="ECO:0000313" key="3">
    <source>
        <dbReference type="Proteomes" id="UP000325579"/>
    </source>
</evidence>
<dbReference type="OrthoDB" id="4368447at2759"/>
<dbReference type="AlphaFoldDB" id="A0A5N7CW62"/>
<feature type="region of interest" description="Disordered" evidence="1">
    <location>
        <begin position="454"/>
        <end position="504"/>
    </location>
</feature>
<gene>
    <name evidence="2" type="ORF">BDV37DRAFT_47617</name>
</gene>
<dbReference type="Proteomes" id="UP000325579">
    <property type="component" value="Unassembled WGS sequence"/>
</dbReference>